<name>A0A2A5RII1_9LACT</name>
<dbReference type="AlphaFoldDB" id="A0A2A5RII1"/>
<evidence type="ECO:0000313" key="1">
    <source>
        <dbReference type="EMBL" id="PCR98883.1"/>
    </source>
</evidence>
<proteinExistence type="predicted"/>
<protein>
    <submittedName>
        <fullName evidence="1">Uncharacterized protein</fullName>
    </submittedName>
</protein>
<dbReference type="STRING" id="1291764.GCA_001311235_02904"/>
<comment type="caution">
    <text evidence="1">The sequence shown here is derived from an EMBL/GenBank/DDBJ whole genome shotgun (WGS) entry which is preliminary data.</text>
</comment>
<organism evidence="1 2">
    <name type="scientific">Lactococcus fujiensis JCM 16395</name>
    <dbReference type="NCBI Taxonomy" id="1291764"/>
    <lineage>
        <taxon>Bacteria</taxon>
        <taxon>Bacillati</taxon>
        <taxon>Bacillota</taxon>
        <taxon>Bacilli</taxon>
        <taxon>Lactobacillales</taxon>
        <taxon>Streptococcaceae</taxon>
        <taxon>Lactococcus</taxon>
    </lineage>
</organism>
<gene>
    <name evidence="1" type="ORF">RT41_GL000622</name>
</gene>
<sequence length="154" mass="18594">MIKMTYSVSFDLTAYDTEIKKHKSKELSIRLESSLSKKNFVRLTNITKTTDLWYCRWYHVDDVFIEETGRTRKVIQFYIRPDNMPISENYKNNNQNFIAFKAVIKSNEWNHLFNFSKRYRENSFENYQGRLKVQGNWALDFLSKKSEEVCHSMF</sequence>
<dbReference type="RefSeq" id="WP_096819073.1">
    <property type="nucleotide sequence ID" value="NZ_JXJU01000018.1"/>
</dbReference>
<dbReference type="EMBL" id="JXJU01000018">
    <property type="protein sequence ID" value="PCR98883.1"/>
    <property type="molecule type" value="Genomic_DNA"/>
</dbReference>
<reference evidence="1 2" key="1">
    <citation type="submission" date="2014-12" db="EMBL/GenBank/DDBJ databases">
        <title>Draft genome sequences of 10 type strains of Lactococcus.</title>
        <authorList>
            <person name="Sun Z."/>
            <person name="Zhong Z."/>
            <person name="Liu W."/>
            <person name="Zhang W."/>
            <person name="Zhang H."/>
        </authorList>
    </citation>
    <scope>NUCLEOTIDE SEQUENCE [LARGE SCALE GENOMIC DNA]</scope>
    <source>
        <strain evidence="1 2">JCM 16395</strain>
    </source>
</reference>
<keyword evidence="2" id="KW-1185">Reference proteome</keyword>
<dbReference type="Proteomes" id="UP000218181">
    <property type="component" value="Unassembled WGS sequence"/>
</dbReference>
<evidence type="ECO:0000313" key="2">
    <source>
        <dbReference type="Proteomes" id="UP000218181"/>
    </source>
</evidence>
<accession>A0A2A5RII1</accession>